<evidence type="ECO:0000256" key="8">
    <source>
        <dbReference type="RuleBase" id="RU363032"/>
    </source>
</evidence>
<dbReference type="Proteomes" id="UP000616114">
    <property type="component" value="Unassembled WGS sequence"/>
</dbReference>
<evidence type="ECO:0000256" key="9">
    <source>
        <dbReference type="SAM" id="MobiDB-lite"/>
    </source>
</evidence>
<feature type="transmembrane region" description="Helical" evidence="8">
    <location>
        <begin position="268"/>
        <end position="288"/>
    </location>
</feature>
<dbReference type="GO" id="GO:0005886">
    <property type="term" value="C:plasma membrane"/>
    <property type="evidence" value="ECO:0007669"/>
    <property type="project" value="UniProtKB-SubCell"/>
</dbReference>
<protein>
    <submittedName>
        <fullName evidence="11">ABC transporter permease</fullName>
    </submittedName>
</protein>
<feature type="compositionally biased region" description="Polar residues" evidence="9">
    <location>
        <begin position="1"/>
        <end position="10"/>
    </location>
</feature>
<feature type="transmembrane region" description="Helical" evidence="8">
    <location>
        <begin position="45"/>
        <end position="65"/>
    </location>
</feature>
<evidence type="ECO:0000313" key="11">
    <source>
        <dbReference type="EMBL" id="GGA27695.1"/>
    </source>
</evidence>
<evidence type="ECO:0000256" key="4">
    <source>
        <dbReference type="ARBA" id="ARBA00022519"/>
    </source>
</evidence>
<evidence type="ECO:0000256" key="3">
    <source>
        <dbReference type="ARBA" id="ARBA00022475"/>
    </source>
</evidence>
<keyword evidence="7 8" id="KW-0472">Membrane</keyword>
<dbReference type="AlphaFoldDB" id="A0A8J2U1B1"/>
<sequence length="297" mass="30830">MSTPQQTHSGRSGRPDLPGRAAAATPGGRRPARVPGTATGAATRIAVALCLVFILFPVLISFVVATSMNSAQGLWGGGVTGQWLVQAWEQINPTLGRSATVALGVVAANLALGGPLAMWLARSGSPLTRAVSFLATLPLAVPGIALSIGLITVYPELRPSGALLFAGHVLFTLPFTLAALVPVFGERELRDCEDVALSLGAPAWRVLATVTVPVSAAALIQAVITAFALSFGEFNISFFINPPAAPMAPFALFDAYSTQRLELASAKTALFILCIVPVLLIVVLSQRITRSTKGPKA</sequence>
<dbReference type="Pfam" id="PF00528">
    <property type="entry name" value="BPD_transp_1"/>
    <property type="match status" value="1"/>
</dbReference>
<feature type="compositionally biased region" description="Low complexity" evidence="9">
    <location>
        <begin position="18"/>
        <end position="36"/>
    </location>
</feature>
<proteinExistence type="inferred from homology"/>
<feature type="transmembrane region" description="Helical" evidence="8">
    <location>
        <begin position="206"/>
        <end position="230"/>
    </location>
</feature>
<feature type="transmembrane region" description="Helical" evidence="8">
    <location>
        <begin position="101"/>
        <end position="121"/>
    </location>
</feature>
<keyword evidence="6 8" id="KW-1133">Transmembrane helix</keyword>
<dbReference type="Gene3D" id="1.10.3720.10">
    <property type="entry name" value="MetI-like"/>
    <property type="match status" value="1"/>
</dbReference>
<dbReference type="PANTHER" id="PTHR43357">
    <property type="entry name" value="INNER MEMBRANE ABC TRANSPORTER PERMEASE PROTEIN YDCV"/>
    <property type="match status" value="1"/>
</dbReference>
<keyword evidence="3" id="KW-1003">Cell membrane</keyword>
<dbReference type="GO" id="GO:0055085">
    <property type="term" value="P:transmembrane transport"/>
    <property type="evidence" value="ECO:0007669"/>
    <property type="project" value="InterPro"/>
</dbReference>
<dbReference type="InterPro" id="IPR035906">
    <property type="entry name" value="MetI-like_sf"/>
</dbReference>
<feature type="transmembrane region" description="Helical" evidence="8">
    <location>
        <begin position="133"/>
        <end position="154"/>
    </location>
</feature>
<evidence type="ECO:0000259" key="10">
    <source>
        <dbReference type="PROSITE" id="PS50928"/>
    </source>
</evidence>
<evidence type="ECO:0000256" key="6">
    <source>
        <dbReference type="ARBA" id="ARBA00022989"/>
    </source>
</evidence>
<evidence type="ECO:0000256" key="2">
    <source>
        <dbReference type="ARBA" id="ARBA00022448"/>
    </source>
</evidence>
<comment type="similarity">
    <text evidence="8">Belongs to the binding-protein-dependent transport system permease family.</text>
</comment>
<dbReference type="SUPFAM" id="SSF161098">
    <property type="entry name" value="MetI-like"/>
    <property type="match status" value="1"/>
</dbReference>
<accession>A0A8J2U1B1</accession>
<keyword evidence="4" id="KW-0997">Cell inner membrane</keyword>
<keyword evidence="12" id="KW-1185">Reference proteome</keyword>
<keyword evidence="5 8" id="KW-0812">Transmembrane</keyword>
<dbReference type="EMBL" id="BMFY01000021">
    <property type="protein sequence ID" value="GGA27695.1"/>
    <property type="molecule type" value="Genomic_DNA"/>
</dbReference>
<dbReference type="PROSITE" id="PS50928">
    <property type="entry name" value="ABC_TM1"/>
    <property type="match status" value="1"/>
</dbReference>
<feature type="transmembrane region" description="Helical" evidence="8">
    <location>
        <begin position="160"/>
        <end position="185"/>
    </location>
</feature>
<feature type="domain" description="ABC transmembrane type-1" evidence="10">
    <location>
        <begin position="95"/>
        <end position="285"/>
    </location>
</feature>
<dbReference type="InterPro" id="IPR000515">
    <property type="entry name" value="MetI-like"/>
</dbReference>
<feature type="region of interest" description="Disordered" evidence="9">
    <location>
        <begin position="1"/>
        <end position="36"/>
    </location>
</feature>
<gene>
    <name evidence="11" type="ORF">GCM10011333_33090</name>
</gene>
<dbReference type="CDD" id="cd06261">
    <property type="entry name" value="TM_PBP2"/>
    <property type="match status" value="1"/>
</dbReference>
<dbReference type="RefSeq" id="WP_229745265.1">
    <property type="nucleotide sequence ID" value="NZ_BMFY01000021.1"/>
</dbReference>
<dbReference type="PANTHER" id="PTHR43357:SF4">
    <property type="entry name" value="INNER MEMBRANE ABC TRANSPORTER PERMEASE PROTEIN YDCV"/>
    <property type="match status" value="1"/>
</dbReference>
<name>A0A8J2U1B1_9MICO</name>
<comment type="subcellular location">
    <subcellularLocation>
        <location evidence="1">Cell inner membrane</location>
        <topology evidence="1">Multi-pass membrane protein</topology>
    </subcellularLocation>
    <subcellularLocation>
        <location evidence="8">Cell membrane</location>
        <topology evidence="8">Multi-pass membrane protein</topology>
    </subcellularLocation>
</comment>
<keyword evidence="2 8" id="KW-0813">Transport</keyword>
<organism evidence="11 12">
    <name type="scientific">Sediminivirga luteola</name>
    <dbReference type="NCBI Taxonomy" id="1774748"/>
    <lineage>
        <taxon>Bacteria</taxon>
        <taxon>Bacillati</taxon>
        <taxon>Actinomycetota</taxon>
        <taxon>Actinomycetes</taxon>
        <taxon>Micrococcales</taxon>
        <taxon>Brevibacteriaceae</taxon>
        <taxon>Sediminivirga</taxon>
    </lineage>
</organism>
<evidence type="ECO:0000256" key="5">
    <source>
        <dbReference type="ARBA" id="ARBA00022692"/>
    </source>
</evidence>
<reference evidence="11" key="2">
    <citation type="submission" date="2020-09" db="EMBL/GenBank/DDBJ databases">
        <authorList>
            <person name="Sun Q."/>
            <person name="Zhou Y."/>
        </authorList>
    </citation>
    <scope>NUCLEOTIDE SEQUENCE</scope>
    <source>
        <strain evidence="11">CGMCC 1.12785</strain>
    </source>
</reference>
<comment type="caution">
    <text evidence="11">The sequence shown here is derived from an EMBL/GenBank/DDBJ whole genome shotgun (WGS) entry which is preliminary data.</text>
</comment>
<evidence type="ECO:0000256" key="1">
    <source>
        <dbReference type="ARBA" id="ARBA00004429"/>
    </source>
</evidence>
<evidence type="ECO:0000313" key="12">
    <source>
        <dbReference type="Proteomes" id="UP000616114"/>
    </source>
</evidence>
<reference evidence="11" key="1">
    <citation type="journal article" date="2014" name="Int. J. Syst. Evol. Microbiol.">
        <title>Complete genome sequence of Corynebacterium casei LMG S-19264T (=DSM 44701T), isolated from a smear-ripened cheese.</title>
        <authorList>
            <consortium name="US DOE Joint Genome Institute (JGI-PGF)"/>
            <person name="Walter F."/>
            <person name="Albersmeier A."/>
            <person name="Kalinowski J."/>
            <person name="Ruckert C."/>
        </authorList>
    </citation>
    <scope>NUCLEOTIDE SEQUENCE</scope>
    <source>
        <strain evidence="11">CGMCC 1.12785</strain>
    </source>
</reference>
<evidence type="ECO:0000256" key="7">
    <source>
        <dbReference type="ARBA" id="ARBA00023136"/>
    </source>
</evidence>